<dbReference type="Pfam" id="PF00180">
    <property type="entry name" value="Iso_dh"/>
    <property type="match status" value="1"/>
</dbReference>
<dbReference type="RefSeq" id="WP_158353938.1">
    <property type="nucleotide sequence ID" value="NZ_CP034853.1"/>
</dbReference>
<gene>
    <name evidence="15 18" type="primary">leuB</name>
    <name evidence="18" type="ORF">D9V80_02460</name>
</gene>
<dbReference type="EC" id="1.1.1.85" evidence="15"/>
<evidence type="ECO:0000256" key="3">
    <source>
        <dbReference type="ARBA" id="ARBA00004762"/>
    </source>
</evidence>
<reference evidence="18 19" key="2">
    <citation type="submission" date="2019-05" db="EMBL/GenBank/DDBJ databases">
        <title>Genome evolution of the obligate endosymbiont Buchnera aphidicola.</title>
        <authorList>
            <person name="Moran N.A."/>
        </authorList>
    </citation>
    <scope>NUCLEOTIDE SEQUENCE [LARGE SCALE GENOMIC DNA]</scope>
    <source>
        <strain evidence="18 19">Tca</strain>
        <plasmid evidence="19">pleu</plasmid>
    </source>
</reference>
<dbReference type="NCBIfam" id="TIGR00169">
    <property type="entry name" value="leuB"/>
    <property type="match status" value="1"/>
</dbReference>
<comment type="pathway">
    <text evidence="3 15 16">Amino-acid biosynthesis; L-leucine biosynthesis; L-leucine from 3-methyl-2-oxobutanoate: step 3/4.</text>
</comment>
<dbReference type="PANTHER" id="PTHR42979">
    <property type="entry name" value="3-ISOPROPYLMALATE DEHYDROGENASE"/>
    <property type="match status" value="1"/>
</dbReference>
<evidence type="ECO:0000259" key="17">
    <source>
        <dbReference type="SMART" id="SM01329"/>
    </source>
</evidence>
<evidence type="ECO:0000256" key="1">
    <source>
        <dbReference type="ARBA" id="ARBA00000624"/>
    </source>
</evidence>
<comment type="subunit">
    <text evidence="5 15 16">Homodimer.</text>
</comment>
<dbReference type="PANTHER" id="PTHR42979:SF1">
    <property type="entry name" value="3-ISOPROPYLMALATE DEHYDROGENASE"/>
    <property type="match status" value="1"/>
</dbReference>
<feature type="binding site" evidence="15">
    <location>
        <position position="224"/>
    </location>
    <ligand>
        <name>substrate</name>
    </ligand>
</feature>
<feature type="binding site" evidence="15">
    <location>
        <position position="224"/>
    </location>
    <ligand>
        <name>Mg(2+)</name>
        <dbReference type="ChEBI" id="CHEBI:18420"/>
    </ligand>
</feature>
<organism evidence="18 19">
    <name type="scientific">Buchnera aphidicola</name>
    <name type="common">Thelaxes californica</name>
    <dbReference type="NCBI Taxonomy" id="1315998"/>
    <lineage>
        <taxon>Bacteria</taxon>
        <taxon>Pseudomonadati</taxon>
        <taxon>Pseudomonadota</taxon>
        <taxon>Gammaproteobacteria</taxon>
        <taxon>Enterobacterales</taxon>
        <taxon>Erwiniaceae</taxon>
        <taxon>Buchnera</taxon>
    </lineage>
</organism>
<dbReference type="FunFam" id="3.40.718.10:FF:000006">
    <property type="entry name" value="3-isopropylmalate dehydrogenase"/>
    <property type="match status" value="1"/>
</dbReference>
<feature type="site" description="Important for catalysis" evidence="15">
    <location>
        <position position="145"/>
    </location>
</feature>
<feature type="binding site" evidence="15">
    <location>
        <position position="252"/>
    </location>
    <ligand>
        <name>Mg(2+)</name>
        <dbReference type="ChEBI" id="CHEBI:18420"/>
    </ligand>
</feature>
<comment type="caution">
    <text evidence="15">Lacks conserved residue(s) required for the propagation of feature annotation.</text>
</comment>
<evidence type="ECO:0000256" key="16">
    <source>
        <dbReference type="RuleBase" id="RU004445"/>
    </source>
</evidence>
<evidence type="ECO:0000256" key="15">
    <source>
        <dbReference type="HAMAP-Rule" id="MF_01033"/>
    </source>
</evidence>
<feature type="binding site" evidence="15">
    <location>
        <position position="109"/>
    </location>
    <ligand>
        <name>substrate</name>
    </ligand>
</feature>
<keyword evidence="11 15" id="KW-0560">Oxidoreductase</keyword>
<evidence type="ECO:0000313" key="18">
    <source>
        <dbReference type="EMBL" id="QCI27008.1"/>
    </source>
</evidence>
<dbReference type="GO" id="GO:0003862">
    <property type="term" value="F:3-isopropylmalate dehydrogenase activity"/>
    <property type="evidence" value="ECO:0007669"/>
    <property type="project" value="UniProtKB-UniRule"/>
</dbReference>
<dbReference type="GO" id="GO:0051287">
    <property type="term" value="F:NAD binding"/>
    <property type="evidence" value="ECO:0007669"/>
    <property type="project" value="InterPro"/>
</dbReference>
<dbReference type="Gene3D" id="3.40.718.10">
    <property type="entry name" value="Isopropylmalate Dehydrogenase"/>
    <property type="match status" value="1"/>
</dbReference>
<proteinExistence type="inferred from homology"/>
<evidence type="ECO:0000256" key="13">
    <source>
        <dbReference type="ARBA" id="ARBA00023211"/>
    </source>
</evidence>
<keyword evidence="7 15" id="KW-0963">Cytoplasm</keyword>
<evidence type="ECO:0000256" key="6">
    <source>
        <dbReference type="ARBA" id="ARBA00022430"/>
    </source>
</evidence>
<evidence type="ECO:0000256" key="9">
    <source>
        <dbReference type="ARBA" id="ARBA00022723"/>
    </source>
</evidence>
<evidence type="ECO:0000256" key="7">
    <source>
        <dbReference type="ARBA" id="ARBA00022490"/>
    </source>
</evidence>
<feature type="binding site" evidence="15">
    <location>
        <position position="138"/>
    </location>
    <ligand>
        <name>substrate</name>
    </ligand>
</feature>
<dbReference type="SUPFAM" id="SSF53659">
    <property type="entry name" value="Isocitrate/Isopropylmalate dehydrogenase-like"/>
    <property type="match status" value="1"/>
</dbReference>
<sequence>MKKKHKIAILSGDGIGPEIMQEAYKIIEILKKKFNLPIETSEYDVGGIAIDKHNNALPENTLNGCKNSDSILFGAVGGDKWNHMPIEKRPEIAGLLNLRKKFNLFANIRPCNLNKKLHYLSPLKSEISKKGFNLICIRELTGGIYFGKSKYDQKKKYAYDTEIYSEYEIQRIAKIAFQIAQKRTKKLVSIDKANVLKSSALWRSVVDKMSKDYSDIQLTHMYIDNATMELIKKPFTFDTVLCSNLFGDILSDECAALSGSIGMLPSASINEYNFGLYEPAGGSAPNITGKNIANPIAQILSLSMLVNYSMNLPNIASLIEESVSETLYNNNLTLDLVQKNKNYISTSEMGNKISEQLLKKV</sequence>
<keyword evidence="8 15" id="KW-0028">Amino-acid biosynthesis</keyword>
<dbReference type="GO" id="GO:0000287">
    <property type="term" value="F:magnesium ion binding"/>
    <property type="evidence" value="ECO:0007669"/>
    <property type="project" value="InterPro"/>
</dbReference>
<evidence type="ECO:0000256" key="14">
    <source>
        <dbReference type="ARBA" id="ARBA00023304"/>
    </source>
</evidence>
<dbReference type="AlphaFoldDB" id="A0A4D6YMK8"/>
<comment type="subcellular location">
    <subcellularLocation>
        <location evidence="15">Cytoplasm</location>
    </subcellularLocation>
</comment>
<dbReference type="PROSITE" id="PS00470">
    <property type="entry name" value="IDH_IMDH"/>
    <property type="match status" value="1"/>
</dbReference>
<reference evidence="18 19" key="1">
    <citation type="submission" date="2018-12" db="EMBL/GenBank/DDBJ databases">
        <authorList>
            <person name="Chong R.A."/>
        </authorList>
    </citation>
    <scope>NUCLEOTIDE SEQUENCE [LARGE SCALE GENOMIC DNA]</scope>
    <source>
        <strain evidence="18 19">Tca</strain>
        <plasmid evidence="19">pleu</plasmid>
    </source>
</reference>
<feature type="binding site" evidence="15">
    <location>
        <position position="99"/>
    </location>
    <ligand>
        <name>substrate</name>
    </ligand>
</feature>
<keyword evidence="13 15" id="KW-0464">Manganese</keyword>
<comment type="catalytic activity">
    <reaction evidence="1 15 16">
        <text>(2R,3S)-3-isopropylmalate + NAD(+) = 4-methyl-2-oxopentanoate + CO2 + NADH</text>
        <dbReference type="Rhea" id="RHEA:32271"/>
        <dbReference type="ChEBI" id="CHEBI:16526"/>
        <dbReference type="ChEBI" id="CHEBI:17865"/>
        <dbReference type="ChEBI" id="CHEBI:35121"/>
        <dbReference type="ChEBI" id="CHEBI:57540"/>
        <dbReference type="ChEBI" id="CHEBI:57945"/>
        <dbReference type="EC" id="1.1.1.85"/>
    </reaction>
</comment>
<keyword evidence="18" id="KW-0614">Plasmid</keyword>
<keyword evidence="10 15" id="KW-0460">Magnesium</keyword>
<dbReference type="OrthoDB" id="9767905at2"/>
<accession>A0A4D6YMK8</accession>
<evidence type="ECO:0000256" key="11">
    <source>
        <dbReference type="ARBA" id="ARBA00023002"/>
    </source>
</evidence>
<keyword evidence="19" id="KW-1185">Reference proteome</keyword>
<feature type="binding site" evidence="15">
    <location>
        <begin position="282"/>
        <end position="294"/>
    </location>
    <ligand>
        <name>NAD(+)</name>
        <dbReference type="ChEBI" id="CHEBI:57540"/>
    </ligand>
</feature>
<feature type="domain" description="Isopropylmalate dehydrogenase-like" evidence="17">
    <location>
        <begin position="6"/>
        <end position="353"/>
    </location>
</feature>
<dbReference type="Proteomes" id="UP000298782">
    <property type="component" value="Plasmid pLeu"/>
</dbReference>
<dbReference type="InterPro" id="IPR019818">
    <property type="entry name" value="IsoCit/isopropylmalate_DH_CS"/>
</dbReference>
<protein>
    <recommendedName>
        <fullName evidence="15">3-isopropylmalate dehydrogenase</fullName>
        <ecNumber evidence="15">1.1.1.85</ecNumber>
    </recommendedName>
    <alternativeName>
        <fullName evidence="15">3-IPM-DH</fullName>
    </alternativeName>
    <alternativeName>
        <fullName evidence="15">Beta-IPM dehydrogenase</fullName>
        <shortName evidence="15">IMDH</shortName>
    </alternativeName>
</protein>
<geneLocation type="plasmid" evidence="19">
    <name>pleu</name>
</geneLocation>
<comment type="cofactor">
    <cofactor evidence="15 16">
        <name>Mg(2+)</name>
        <dbReference type="ChEBI" id="CHEBI:18420"/>
    </cofactor>
    <cofactor evidence="15 16">
        <name>Mn(2+)</name>
        <dbReference type="ChEBI" id="CHEBI:29035"/>
    </cofactor>
    <text evidence="15 16">Binds 1 Mg(2+) or Mn(2+) ion per subunit.</text>
</comment>
<evidence type="ECO:0000256" key="4">
    <source>
        <dbReference type="ARBA" id="ARBA00008319"/>
    </source>
</evidence>
<feature type="binding site" evidence="15">
    <location>
        <position position="248"/>
    </location>
    <ligand>
        <name>Mg(2+)</name>
        <dbReference type="ChEBI" id="CHEBI:18420"/>
    </ligand>
</feature>
<evidence type="ECO:0000256" key="5">
    <source>
        <dbReference type="ARBA" id="ARBA00011738"/>
    </source>
</evidence>
<keyword evidence="14 15" id="KW-0100">Branched-chain amino acid biosynthesis</keyword>
<evidence type="ECO:0000256" key="2">
    <source>
        <dbReference type="ARBA" id="ARBA00001936"/>
    </source>
</evidence>
<dbReference type="GO" id="GO:0009098">
    <property type="term" value="P:L-leucine biosynthetic process"/>
    <property type="evidence" value="ECO:0007669"/>
    <property type="project" value="UniProtKB-UniRule"/>
</dbReference>
<evidence type="ECO:0000256" key="10">
    <source>
        <dbReference type="ARBA" id="ARBA00022842"/>
    </source>
</evidence>
<evidence type="ECO:0000256" key="12">
    <source>
        <dbReference type="ARBA" id="ARBA00023027"/>
    </source>
</evidence>
<dbReference type="InterPro" id="IPR004429">
    <property type="entry name" value="Isopropylmalate_DH"/>
</dbReference>
<dbReference type="EMBL" id="CP034853">
    <property type="protein sequence ID" value="QCI27008.1"/>
    <property type="molecule type" value="Genomic_DNA"/>
</dbReference>
<name>A0A4D6YMK8_9GAMM</name>
<evidence type="ECO:0000313" key="19">
    <source>
        <dbReference type="Proteomes" id="UP000298782"/>
    </source>
</evidence>
<dbReference type="GO" id="GO:0005829">
    <property type="term" value="C:cytosol"/>
    <property type="evidence" value="ECO:0007669"/>
    <property type="project" value="TreeGrafter"/>
</dbReference>
<dbReference type="UniPathway" id="UPA00048">
    <property type="reaction ID" value="UER00072"/>
</dbReference>
<keyword evidence="9 15" id="KW-0479">Metal-binding</keyword>
<comment type="function">
    <text evidence="15 16">Catalyzes the oxidation of 3-carboxy-2-hydroxy-4-methylpentanoate (3-isopropylmalate) to 3-carboxy-4-methyl-2-oxopentanoate. The product decarboxylates to 4-methyl-2 oxopentanoate.</text>
</comment>
<comment type="cofactor">
    <cofactor evidence="2">
        <name>Mn(2+)</name>
        <dbReference type="ChEBI" id="CHEBI:29035"/>
    </cofactor>
</comment>
<dbReference type="HAMAP" id="MF_01033">
    <property type="entry name" value="LeuB_type1"/>
    <property type="match status" value="1"/>
</dbReference>
<evidence type="ECO:0000256" key="8">
    <source>
        <dbReference type="ARBA" id="ARBA00022605"/>
    </source>
</evidence>
<dbReference type="SMART" id="SM01329">
    <property type="entry name" value="Iso_dh"/>
    <property type="match status" value="1"/>
</dbReference>
<dbReference type="InterPro" id="IPR024084">
    <property type="entry name" value="IsoPropMal-DH-like_dom"/>
</dbReference>
<keyword evidence="12 15" id="KW-0520">NAD</keyword>
<keyword evidence="6 15" id="KW-0432">Leucine biosynthesis</keyword>
<feature type="site" description="Important for catalysis" evidence="15">
    <location>
        <position position="192"/>
    </location>
</feature>
<comment type="similarity">
    <text evidence="4 15">Belongs to the isocitrate and isopropylmalate dehydrogenases family. LeuB type 1 subfamily.</text>
</comment>